<keyword evidence="1" id="KW-0812">Transmembrane</keyword>
<feature type="transmembrane region" description="Helical" evidence="1">
    <location>
        <begin position="117"/>
        <end position="135"/>
    </location>
</feature>
<keyword evidence="1" id="KW-1133">Transmembrane helix</keyword>
<evidence type="ECO:0000313" key="3">
    <source>
        <dbReference type="Proteomes" id="UP000526033"/>
    </source>
</evidence>
<dbReference type="AlphaFoldDB" id="A0A7X9DKW1"/>
<feature type="transmembrane region" description="Helical" evidence="1">
    <location>
        <begin position="54"/>
        <end position="78"/>
    </location>
</feature>
<proteinExistence type="predicted"/>
<keyword evidence="1" id="KW-0472">Membrane</keyword>
<gene>
    <name evidence="2" type="ORF">GYA27_03905</name>
</gene>
<feature type="transmembrane region" description="Helical" evidence="1">
    <location>
        <begin position="141"/>
        <end position="161"/>
    </location>
</feature>
<comment type="caution">
    <text evidence="2">The sequence shown here is derived from an EMBL/GenBank/DDBJ whole genome shotgun (WGS) entry which is preliminary data.</text>
</comment>
<accession>A0A7X9DKW1</accession>
<evidence type="ECO:0000313" key="2">
    <source>
        <dbReference type="EMBL" id="NMB70318.1"/>
    </source>
</evidence>
<protein>
    <submittedName>
        <fullName evidence="2">Uncharacterized protein</fullName>
    </submittedName>
</protein>
<name>A0A7X9DKW1_UNCKA</name>
<evidence type="ECO:0000256" key="1">
    <source>
        <dbReference type="SAM" id="Phobius"/>
    </source>
</evidence>
<sequence>MFSKILVRLIDQSITPAILLMAARIVSIILLSNSRGIPFNFDINGFTFSSTEDYVFLNSYSTLIMMGALVVGLVYVLLKAYVFHDSHISPRVTANLFAVRLSNLIQSSYDLYTQGSIWLSFMFFMVLSSGFMAAFGLLYFWVFYTSLALLLVMLVLFILDIENEIKLPTKPTWSVEENENE</sequence>
<dbReference type="EMBL" id="JAAZNL010000048">
    <property type="protein sequence ID" value="NMB70318.1"/>
    <property type="molecule type" value="Genomic_DNA"/>
</dbReference>
<reference evidence="2 3" key="1">
    <citation type="journal article" date="2020" name="Biotechnol. Biofuels">
        <title>New insights from the biogas microbiome by comprehensive genome-resolved metagenomics of nearly 1600 species originating from multiple anaerobic digesters.</title>
        <authorList>
            <person name="Campanaro S."/>
            <person name="Treu L."/>
            <person name="Rodriguez-R L.M."/>
            <person name="Kovalovszki A."/>
            <person name="Ziels R.M."/>
            <person name="Maus I."/>
            <person name="Zhu X."/>
            <person name="Kougias P.G."/>
            <person name="Basile A."/>
            <person name="Luo G."/>
            <person name="Schluter A."/>
            <person name="Konstantinidis K.T."/>
            <person name="Angelidaki I."/>
        </authorList>
    </citation>
    <scope>NUCLEOTIDE SEQUENCE [LARGE SCALE GENOMIC DNA]</scope>
    <source>
        <strain evidence="2">AS27yjCOA_165</strain>
    </source>
</reference>
<organism evidence="2 3">
    <name type="scientific">candidate division WWE3 bacterium</name>
    <dbReference type="NCBI Taxonomy" id="2053526"/>
    <lineage>
        <taxon>Bacteria</taxon>
        <taxon>Katanobacteria</taxon>
    </lineage>
</organism>
<dbReference type="Proteomes" id="UP000526033">
    <property type="component" value="Unassembled WGS sequence"/>
</dbReference>
<feature type="transmembrane region" description="Helical" evidence="1">
    <location>
        <begin position="12"/>
        <end position="34"/>
    </location>
</feature>